<evidence type="ECO:0000256" key="1">
    <source>
        <dbReference type="SAM" id="MobiDB-lite"/>
    </source>
</evidence>
<dbReference type="EMBL" id="BTGU01000064">
    <property type="protein sequence ID" value="GMN56507.1"/>
    <property type="molecule type" value="Genomic_DNA"/>
</dbReference>
<keyword evidence="3" id="KW-1185">Reference proteome</keyword>
<feature type="compositionally biased region" description="Acidic residues" evidence="1">
    <location>
        <begin position="113"/>
        <end position="134"/>
    </location>
</feature>
<accession>A0AA88AN74</accession>
<proteinExistence type="predicted"/>
<name>A0AA88AN74_FICCA</name>
<protein>
    <submittedName>
        <fullName evidence="2">Uncharacterized protein</fullName>
    </submittedName>
</protein>
<gene>
    <name evidence="2" type="ORF">TIFTF001_025624</name>
</gene>
<dbReference type="Proteomes" id="UP001187192">
    <property type="component" value="Unassembled WGS sequence"/>
</dbReference>
<evidence type="ECO:0000313" key="2">
    <source>
        <dbReference type="EMBL" id="GMN56507.1"/>
    </source>
</evidence>
<feature type="region of interest" description="Disordered" evidence="1">
    <location>
        <begin position="113"/>
        <end position="141"/>
    </location>
</feature>
<evidence type="ECO:0000313" key="3">
    <source>
        <dbReference type="Proteomes" id="UP001187192"/>
    </source>
</evidence>
<reference evidence="2" key="1">
    <citation type="submission" date="2023-07" db="EMBL/GenBank/DDBJ databases">
        <title>draft genome sequence of fig (Ficus carica).</title>
        <authorList>
            <person name="Takahashi T."/>
            <person name="Nishimura K."/>
        </authorList>
    </citation>
    <scope>NUCLEOTIDE SEQUENCE</scope>
</reference>
<organism evidence="2 3">
    <name type="scientific">Ficus carica</name>
    <name type="common">Common fig</name>
    <dbReference type="NCBI Taxonomy" id="3494"/>
    <lineage>
        <taxon>Eukaryota</taxon>
        <taxon>Viridiplantae</taxon>
        <taxon>Streptophyta</taxon>
        <taxon>Embryophyta</taxon>
        <taxon>Tracheophyta</taxon>
        <taxon>Spermatophyta</taxon>
        <taxon>Magnoliopsida</taxon>
        <taxon>eudicotyledons</taxon>
        <taxon>Gunneridae</taxon>
        <taxon>Pentapetalae</taxon>
        <taxon>rosids</taxon>
        <taxon>fabids</taxon>
        <taxon>Rosales</taxon>
        <taxon>Moraceae</taxon>
        <taxon>Ficeae</taxon>
        <taxon>Ficus</taxon>
    </lineage>
</organism>
<sequence length="231" mass="27420">MEIQINFKKFKSSVDGLKYSERHVETSWNCWPASKSIASEDWEWISFDVCIRPIRPLNMVEAGNKVVFESDEESSQDIYSYDQDDLKKYAGEIEFKKESDLESDEDYREIYSDYEDDQETDDEEEMEMEIEDVSEEKYESESYSSRRAPKFCRRCSAVINCSCMFARKEFESPFSTFIKQRQKIKNVCAFCSKDYPILRDSTDKLPLFTEKPDTNTPEYTTEYVFLDRTKE</sequence>
<dbReference type="AlphaFoldDB" id="A0AA88AN74"/>
<comment type="caution">
    <text evidence="2">The sequence shown here is derived from an EMBL/GenBank/DDBJ whole genome shotgun (WGS) entry which is preliminary data.</text>
</comment>